<dbReference type="VEuPathDB" id="TriTrypDB:TcCL_Unassigned04113"/>
<dbReference type="VEuPathDB" id="TriTrypDB:TCSYLVIO_007131"/>
<evidence type="ECO:0000313" key="3">
    <source>
        <dbReference type="Proteomes" id="UP000246121"/>
    </source>
</evidence>
<accession>A0A2V2UZ52</accession>
<dbReference type="VEuPathDB" id="TriTrypDB:TCDM_07810"/>
<protein>
    <submittedName>
        <fullName evidence="2">Putative AMP deaminase</fullName>
    </submittedName>
</protein>
<dbReference type="AlphaFoldDB" id="A0A2V2UZ52"/>
<dbReference type="VEuPathDB" id="TriTrypDB:BCY84_15519"/>
<dbReference type="Proteomes" id="UP000246121">
    <property type="component" value="Unassembled WGS sequence"/>
</dbReference>
<dbReference type="EMBL" id="PRFA01000072">
    <property type="protein sequence ID" value="PWU88492.1"/>
    <property type="molecule type" value="Genomic_DNA"/>
</dbReference>
<evidence type="ECO:0000313" key="2">
    <source>
        <dbReference type="EMBL" id="PWU88492.1"/>
    </source>
</evidence>
<gene>
    <name evidence="2" type="ORF">C4B63_72g101</name>
</gene>
<dbReference type="VEuPathDB" id="TriTrypDB:Tc_MARK_6162"/>
<dbReference type="VEuPathDB" id="TriTrypDB:C3747_82g85"/>
<reference evidence="2 3" key="1">
    <citation type="journal article" date="2018" name="Microb. Genom.">
        <title>Expanding an expanded genome: long-read sequencing of Trypanosoma cruzi.</title>
        <authorList>
            <person name="Berna L."/>
            <person name="Rodriguez M."/>
            <person name="Chiribao M.L."/>
            <person name="Parodi-Talice A."/>
            <person name="Pita S."/>
            <person name="Rijo G."/>
            <person name="Alvarez-Valin F."/>
            <person name="Robello C."/>
        </authorList>
    </citation>
    <scope>NUCLEOTIDE SEQUENCE [LARGE SCALE GENOMIC DNA]</scope>
    <source>
        <strain evidence="2 3">Dm28c</strain>
    </source>
</reference>
<dbReference type="VEuPathDB" id="TriTrypDB:TcCLB.510221.39"/>
<evidence type="ECO:0000256" key="1">
    <source>
        <dbReference type="SAM" id="MobiDB-lite"/>
    </source>
</evidence>
<sequence length="256" mass="28475">MERRQVSAENEFDASVLEDEQPRRDSLHTPVLEGGNTVVTQVLRYEANSKSMRGGIRQLSSTQRDYGGTGQLQMVSPLGGGAGTIIPAVHRRRSLRNRGSFINQVRHGGSKQNTYVVQLDSDTGGIEMQEASKYLLNAVKMREKYKAVDKGQQEGTERLVPPVALSFESGYIQFSGQCTQIVPWEQFTTMSRRCISHCSTLFAAVRVPNVCKCWKKSIISTSFATMRLRIWIAIAAVVAFLPTARRLTMVSISLQS</sequence>
<proteinExistence type="predicted"/>
<dbReference type="VEuPathDB" id="TriTrypDB:ECC02_006587"/>
<dbReference type="VEuPathDB" id="TriTrypDB:TcBrA4_0054180"/>
<dbReference type="VEuPathDB" id="TriTrypDB:TcYC6_0024740"/>
<dbReference type="VEuPathDB" id="TriTrypDB:C4B63_72g101"/>
<feature type="compositionally biased region" description="Acidic residues" evidence="1">
    <location>
        <begin position="10"/>
        <end position="19"/>
    </location>
</feature>
<name>A0A2V2UZ52_TRYCR</name>
<comment type="caution">
    <text evidence="2">The sequence shown here is derived from an EMBL/GenBank/DDBJ whole genome shotgun (WGS) entry which is preliminary data.</text>
</comment>
<feature type="region of interest" description="Disordered" evidence="1">
    <location>
        <begin position="1"/>
        <end position="31"/>
    </location>
</feature>
<dbReference type="VEuPathDB" id="TriTrypDB:TcG_07168"/>
<organism evidence="2 3">
    <name type="scientific">Trypanosoma cruzi</name>
    <dbReference type="NCBI Taxonomy" id="5693"/>
    <lineage>
        <taxon>Eukaryota</taxon>
        <taxon>Discoba</taxon>
        <taxon>Euglenozoa</taxon>
        <taxon>Kinetoplastea</taxon>
        <taxon>Metakinetoplastina</taxon>
        <taxon>Trypanosomatida</taxon>
        <taxon>Trypanosomatidae</taxon>
        <taxon>Trypanosoma</taxon>
        <taxon>Schizotrypanum</taxon>
    </lineage>
</organism>